<dbReference type="RefSeq" id="WP_307266613.1">
    <property type="nucleotide sequence ID" value="NZ_JAUSVX010000001.1"/>
</dbReference>
<reference evidence="1 2" key="1">
    <citation type="submission" date="2023-07" db="EMBL/GenBank/DDBJ databases">
        <title>Genomic Encyclopedia of Type Strains, Phase IV (KMG-IV): sequencing the most valuable type-strain genomes for metagenomic binning, comparative biology and taxonomic classification.</title>
        <authorList>
            <person name="Goeker M."/>
        </authorList>
    </citation>
    <scope>NUCLEOTIDE SEQUENCE [LARGE SCALE GENOMIC DNA]</scope>
    <source>
        <strain evidence="1 2">DSM 19619</strain>
    </source>
</reference>
<sequence length="81" mass="8976">MTNPYRSDAYIIEVRGQTAGIVARDGRVFRFHASDHRFNPIDGMAFASPRAAEKAAHGLLAAQARRRRAAIRRQIGSLLTV</sequence>
<organism evidence="1 2">
    <name type="scientific">Labrys wisconsinensis</name>
    <dbReference type="NCBI Taxonomy" id="425677"/>
    <lineage>
        <taxon>Bacteria</taxon>
        <taxon>Pseudomonadati</taxon>
        <taxon>Pseudomonadota</taxon>
        <taxon>Alphaproteobacteria</taxon>
        <taxon>Hyphomicrobiales</taxon>
        <taxon>Xanthobacteraceae</taxon>
        <taxon>Labrys</taxon>
    </lineage>
</organism>
<keyword evidence="2" id="KW-1185">Reference proteome</keyword>
<dbReference type="EMBL" id="JAUSVX010000001">
    <property type="protein sequence ID" value="MDQ0467242.1"/>
    <property type="molecule type" value="Genomic_DNA"/>
</dbReference>
<protein>
    <submittedName>
        <fullName evidence="1">Uncharacterized protein</fullName>
    </submittedName>
</protein>
<name>A0ABU0IZ00_9HYPH</name>
<dbReference type="Proteomes" id="UP001242480">
    <property type="component" value="Unassembled WGS sequence"/>
</dbReference>
<evidence type="ECO:0000313" key="1">
    <source>
        <dbReference type="EMBL" id="MDQ0467242.1"/>
    </source>
</evidence>
<proteinExistence type="predicted"/>
<accession>A0ABU0IZ00</accession>
<evidence type="ECO:0000313" key="2">
    <source>
        <dbReference type="Proteomes" id="UP001242480"/>
    </source>
</evidence>
<comment type="caution">
    <text evidence="1">The sequence shown here is derived from an EMBL/GenBank/DDBJ whole genome shotgun (WGS) entry which is preliminary data.</text>
</comment>
<gene>
    <name evidence="1" type="ORF">QO011_000237</name>
</gene>